<evidence type="ECO:0000313" key="9">
    <source>
        <dbReference type="Proteomes" id="UP000274515"/>
    </source>
</evidence>
<dbReference type="InterPro" id="IPR017039">
    <property type="entry name" value="Virul_fac_BrkB"/>
</dbReference>
<dbReference type="Pfam" id="PF03631">
    <property type="entry name" value="Virul_fac_BrkB"/>
    <property type="match status" value="1"/>
</dbReference>
<evidence type="ECO:0000256" key="3">
    <source>
        <dbReference type="ARBA" id="ARBA00022692"/>
    </source>
</evidence>
<dbReference type="EMBL" id="RSAA01000035">
    <property type="protein sequence ID" value="RRO12836.1"/>
    <property type="molecule type" value="Genomic_DNA"/>
</dbReference>
<evidence type="ECO:0000313" key="8">
    <source>
        <dbReference type="EMBL" id="RRO12836.1"/>
    </source>
</evidence>
<feature type="region of interest" description="Disordered" evidence="6">
    <location>
        <begin position="1"/>
        <end position="33"/>
    </location>
</feature>
<feature type="transmembrane region" description="Helical" evidence="7">
    <location>
        <begin position="270"/>
        <end position="289"/>
    </location>
</feature>
<evidence type="ECO:0000256" key="5">
    <source>
        <dbReference type="ARBA" id="ARBA00023136"/>
    </source>
</evidence>
<keyword evidence="3 7" id="KW-0812">Transmembrane</keyword>
<feature type="transmembrane region" description="Helical" evidence="7">
    <location>
        <begin position="118"/>
        <end position="141"/>
    </location>
</feature>
<feature type="transmembrane region" description="Helical" evidence="7">
    <location>
        <begin position="187"/>
        <end position="209"/>
    </location>
</feature>
<sequence>MRTSPVSPRWPTRCSTSASSDGAPAHRRSITEPRVGEALRHGIAENHGFGPWCRRPPHGAVRGRTARGRAFGRGAVPQNFLARLRHPRNRKLRGLVRLTLRTVESSNRYRLTGLAGEAAFFTLTSLPPVLLSLVATLGYVAGWLGREDTVPAVEQTLAQAAGTVLSPQAIDQLLRPVLLEVLGSGRVGIISIGFVIALWSGSTALNVYIDTISVVYGLGGQRSFVRQRLMSVLIYVVGLLVSLVLLPLLAVGPAVIAGWVPEAAVLVYGLYWPLIVLGSIASLTTLYMVSIPIRAPWHEHVPGAAVAMVVWLAGSFGLRIYLSVSLENSPVYGALAAPMGVLLWLYVTAFAVLLGGAVNAELDTVQPSRKIAVARREARRSAG</sequence>
<keyword evidence="5 7" id="KW-0472">Membrane</keyword>
<evidence type="ECO:0000256" key="6">
    <source>
        <dbReference type="SAM" id="MobiDB-lite"/>
    </source>
</evidence>
<feature type="transmembrane region" description="Helical" evidence="7">
    <location>
        <begin position="229"/>
        <end position="250"/>
    </location>
</feature>
<evidence type="ECO:0000256" key="1">
    <source>
        <dbReference type="ARBA" id="ARBA00004651"/>
    </source>
</evidence>
<feature type="transmembrane region" description="Helical" evidence="7">
    <location>
        <begin position="301"/>
        <end position="321"/>
    </location>
</feature>
<dbReference type="AlphaFoldDB" id="A0A3R8PVG6"/>
<keyword evidence="2" id="KW-1003">Cell membrane</keyword>
<accession>A0A3R8PVG6</accession>
<evidence type="ECO:0000256" key="7">
    <source>
        <dbReference type="SAM" id="Phobius"/>
    </source>
</evidence>
<keyword evidence="4 7" id="KW-1133">Transmembrane helix</keyword>
<evidence type="ECO:0000256" key="2">
    <source>
        <dbReference type="ARBA" id="ARBA00022475"/>
    </source>
</evidence>
<dbReference type="PANTHER" id="PTHR30213">
    <property type="entry name" value="INNER MEMBRANE PROTEIN YHJD"/>
    <property type="match status" value="1"/>
</dbReference>
<comment type="subcellular location">
    <subcellularLocation>
        <location evidence="1">Cell membrane</location>
        <topology evidence="1">Multi-pass membrane protein</topology>
    </subcellularLocation>
</comment>
<evidence type="ECO:0000256" key="4">
    <source>
        <dbReference type="ARBA" id="ARBA00022989"/>
    </source>
</evidence>
<feature type="transmembrane region" description="Helical" evidence="7">
    <location>
        <begin position="341"/>
        <end position="360"/>
    </location>
</feature>
<reference evidence="8 9" key="1">
    <citation type="submission" date="2018-11" db="EMBL/GenBank/DDBJ databases">
        <title>Saccharopolyspora rhizosphaerae sp. nov., an actinomycete isolated from rhizosphere soil in Thailand.</title>
        <authorList>
            <person name="Intra B."/>
            <person name="Euanorasetr J."/>
            <person name="Take A."/>
            <person name="Inahashi Y."/>
            <person name="Mori M."/>
            <person name="Panbangred W."/>
            <person name="Matsumoto A."/>
        </authorList>
    </citation>
    <scope>NUCLEOTIDE SEQUENCE [LARGE SCALE GENOMIC DNA]</scope>
    <source>
        <strain evidence="8 9">H219</strain>
    </source>
</reference>
<proteinExistence type="predicted"/>
<dbReference type="PANTHER" id="PTHR30213:SF0">
    <property type="entry name" value="UPF0761 MEMBRANE PROTEIN YIHY"/>
    <property type="match status" value="1"/>
</dbReference>
<comment type="caution">
    <text evidence="8">The sequence shown here is derived from an EMBL/GenBank/DDBJ whole genome shotgun (WGS) entry which is preliminary data.</text>
</comment>
<keyword evidence="9" id="KW-1185">Reference proteome</keyword>
<dbReference type="Proteomes" id="UP000274515">
    <property type="component" value="Unassembled WGS sequence"/>
</dbReference>
<dbReference type="GO" id="GO:0005886">
    <property type="term" value="C:plasma membrane"/>
    <property type="evidence" value="ECO:0007669"/>
    <property type="project" value="UniProtKB-SubCell"/>
</dbReference>
<gene>
    <name evidence="8" type="ORF">EIL87_24455</name>
</gene>
<name>A0A3R8PVG6_9PSEU</name>
<protein>
    <submittedName>
        <fullName evidence="8">YihY/virulence factor BrkB family protein</fullName>
    </submittedName>
</protein>
<organism evidence="8 9">
    <name type="scientific">Saccharopolyspora rhizosphaerae</name>
    <dbReference type="NCBI Taxonomy" id="2492662"/>
    <lineage>
        <taxon>Bacteria</taxon>
        <taxon>Bacillati</taxon>
        <taxon>Actinomycetota</taxon>
        <taxon>Actinomycetes</taxon>
        <taxon>Pseudonocardiales</taxon>
        <taxon>Pseudonocardiaceae</taxon>
        <taxon>Saccharopolyspora</taxon>
    </lineage>
</organism>